<evidence type="ECO:0000313" key="3">
    <source>
        <dbReference type="Proteomes" id="UP001216390"/>
    </source>
</evidence>
<evidence type="ECO:0000256" key="1">
    <source>
        <dbReference type="SAM" id="MobiDB-lite"/>
    </source>
</evidence>
<proteinExistence type="predicted"/>
<gene>
    <name evidence="2" type="ORF">PO878_18515</name>
</gene>
<keyword evidence="3" id="KW-1185">Reference proteome</keyword>
<protein>
    <submittedName>
        <fullName evidence="2">Uncharacterized protein</fullName>
    </submittedName>
</protein>
<dbReference type="Proteomes" id="UP001216390">
    <property type="component" value="Chromosome"/>
</dbReference>
<sequence length="54" mass="5599">MSILNRIFRGAARGAASEASRGGRRGAGRAPAARGRRGGTGGLMSTAKRFLRRA</sequence>
<dbReference type="EMBL" id="CP116942">
    <property type="protein sequence ID" value="WCO66494.1"/>
    <property type="molecule type" value="Genomic_DNA"/>
</dbReference>
<name>A0AAE9Y8W4_9ACTN</name>
<feature type="compositionally biased region" description="Low complexity" evidence="1">
    <location>
        <begin position="10"/>
        <end position="20"/>
    </location>
</feature>
<dbReference type="AlphaFoldDB" id="A0AAE9Y8W4"/>
<accession>A0AAE9Y8W4</accession>
<dbReference type="KEGG" id="ima:PO878_18515"/>
<reference evidence="2" key="1">
    <citation type="submission" date="2023-01" db="EMBL/GenBank/DDBJ databases">
        <title>The diversity of Class Acidimicrobiia in South China Sea sediment environments and the proposal of Iamia marina sp. nov., a novel species of the genus Iamia.</title>
        <authorList>
            <person name="He Y."/>
            <person name="Tian X."/>
        </authorList>
    </citation>
    <scope>NUCLEOTIDE SEQUENCE</scope>
    <source>
        <strain evidence="2">DSM 19957</strain>
    </source>
</reference>
<feature type="region of interest" description="Disordered" evidence="1">
    <location>
        <begin position="10"/>
        <end position="54"/>
    </location>
</feature>
<organism evidence="2 3">
    <name type="scientific">Iamia majanohamensis</name>
    <dbReference type="NCBI Taxonomy" id="467976"/>
    <lineage>
        <taxon>Bacteria</taxon>
        <taxon>Bacillati</taxon>
        <taxon>Actinomycetota</taxon>
        <taxon>Acidimicrobiia</taxon>
        <taxon>Acidimicrobiales</taxon>
        <taxon>Iamiaceae</taxon>
        <taxon>Iamia</taxon>
    </lineage>
</organism>
<dbReference type="RefSeq" id="WP_272736017.1">
    <property type="nucleotide sequence ID" value="NZ_CP116942.1"/>
</dbReference>
<evidence type="ECO:0000313" key="2">
    <source>
        <dbReference type="EMBL" id="WCO66494.1"/>
    </source>
</evidence>